<name>A0ABW8F131_9BURK</name>
<feature type="chain" id="PRO_5046953187" evidence="1">
    <location>
        <begin position="22"/>
        <end position="135"/>
    </location>
</feature>
<keyword evidence="1" id="KW-0732">Signal</keyword>
<accession>A0ABW8F131</accession>
<feature type="signal peptide" evidence="1">
    <location>
        <begin position="1"/>
        <end position="21"/>
    </location>
</feature>
<evidence type="ECO:0000313" key="3">
    <source>
        <dbReference type="Proteomes" id="UP001617427"/>
    </source>
</evidence>
<gene>
    <name evidence="2" type="ORF">ACIPEN_14300</name>
</gene>
<organism evidence="2 3">
    <name type="scientific">Herbaspirillum chlorophenolicum</name>
    <dbReference type="NCBI Taxonomy" id="211589"/>
    <lineage>
        <taxon>Bacteria</taxon>
        <taxon>Pseudomonadati</taxon>
        <taxon>Pseudomonadota</taxon>
        <taxon>Betaproteobacteria</taxon>
        <taxon>Burkholderiales</taxon>
        <taxon>Oxalobacteraceae</taxon>
        <taxon>Herbaspirillum</taxon>
    </lineage>
</organism>
<comment type="caution">
    <text evidence="2">The sequence shown here is derived from an EMBL/GenBank/DDBJ whole genome shotgun (WGS) entry which is preliminary data.</text>
</comment>
<keyword evidence="3" id="KW-1185">Reference proteome</keyword>
<dbReference type="RefSeq" id="WP_402701405.1">
    <property type="nucleotide sequence ID" value="NZ_JBIUZV010000007.1"/>
</dbReference>
<sequence>MRKVLLAVACATLCATTSINAADFSTPGDIEKVLRRIPVTDKDFGYKHIGERLPKFDMAAEHARVEKVTKADAEPPYFLAGDEVITLTLSRPNAVAQQICPITGGLTVFVIRGKKVIPQSRTGYWLMTNRCDFKG</sequence>
<evidence type="ECO:0000256" key="1">
    <source>
        <dbReference type="SAM" id="SignalP"/>
    </source>
</evidence>
<protein>
    <submittedName>
        <fullName evidence="2">Uncharacterized protein</fullName>
    </submittedName>
</protein>
<reference evidence="2 3" key="1">
    <citation type="submission" date="2024-10" db="EMBL/GenBank/DDBJ databases">
        <title>The Natural Products Discovery Center: Release of the First 8490 Sequenced Strains for Exploring Actinobacteria Biosynthetic Diversity.</title>
        <authorList>
            <person name="Kalkreuter E."/>
            <person name="Kautsar S.A."/>
            <person name="Yang D."/>
            <person name="Bader C.D."/>
            <person name="Teijaro C.N."/>
            <person name="Fluegel L."/>
            <person name="Davis C.M."/>
            <person name="Simpson J.R."/>
            <person name="Lauterbach L."/>
            <person name="Steele A.D."/>
            <person name="Gui C."/>
            <person name="Meng S."/>
            <person name="Li G."/>
            <person name="Viehrig K."/>
            <person name="Ye F."/>
            <person name="Su P."/>
            <person name="Kiefer A.F."/>
            <person name="Nichols A."/>
            <person name="Cepeda A.J."/>
            <person name="Yan W."/>
            <person name="Fan B."/>
            <person name="Jiang Y."/>
            <person name="Adhikari A."/>
            <person name="Zheng C.-J."/>
            <person name="Schuster L."/>
            <person name="Cowan T.M."/>
            <person name="Smanski M.J."/>
            <person name="Chevrette M.G."/>
            <person name="De Carvalho L.P.S."/>
            <person name="Shen B."/>
        </authorList>
    </citation>
    <scope>NUCLEOTIDE SEQUENCE [LARGE SCALE GENOMIC DNA]</scope>
    <source>
        <strain evidence="2 3">NPDC087045</strain>
    </source>
</reference>
<dbReference type="EMBL" id="JBIUZV010000007">
    <property type="protein sequence ID" value="MFJ3046999.1"/>
    <property type="molecule type" value="Genomic_DNA"/>
</dbReference>
<evidence type="ECO:0000313" key="2">
    <source>
        <dbReference type="EMBL" id="MFJ3046999.1"/>
    </source>
</evidence>
<dbReference type="Proteomes" id="UP001617427">
    <property type="component" value="Unassembled WGS sequence"/>
</dbReference>
<proteinExistence type="predicted"/>